<dbReference type="GO" id="GO:0008705">
    <property type="term" value="F:methionine synthase activity"/>
    <property type="evidence" value="ECO:0007669"/>
    <property type="project" value="TreeGrafter"/>
</dbReference>
<dbReference type="PANTHER" id="PTHR45833">
    <property type="entry name" value="METHIONINE SYNTHASE"/>
    <property type="match status" value="1"/>
</dbReference>
<dbReference type="InterPro" id="IPR036724">
    <property type="entry name" value="Cobalamin-bd_sf"/>
</dbReference>
<dbReference type="GO" id="GO:0046653">
    <property type="term" value="P:tetrahydrofolate metabolic process"/>
    <property type="evidence" value="ECO:0007669"/>
    <property type="project" value="TreeGrafter"/>
</dbReference>
<keyword evidence="2" id="KW-0170">Cobalt</keyword>
<name>A0A1F6H3L9_9PROT</name>
<evidence type="ECO:0000256" key="2">
    <source>
        <dbReference type="ARBA" id="ARBA00023285"/>
    </source>
</evidence>
<keyword evidence="1" id="KW-0479">Metal-binding</keyword>
<gene>
    <name evidence="4" type="ORF">A2557_08375</name>
</gene>
<dbReference type="Pfam" id="PF02310">
    <property type="entry name" value="B12-binding"/>
    <property type="match status" value="1"/>
</dbReference>
<dbReference type="InterPro" id="IPR006158">
    <property type="entry name" value="Cobalamin-bd"/>
</dbReference>
<dbReference type="GO" id="GO:0050667">
    <property type="term" value="P:homocysteine metabolic process"/>
    <property type="evidence" value="ECO:0007669"/>
    <property type="project" value="TreeGrafter"/>
</dbReference>
<dbReference type="GO" id="GO:0031419">
    <property type="term" value="F:cobalamin binding"/>
    <property type="evidence" value="ECO:0007669"/>
    <property type="project" value="InterPro"/>
</dbReference>
<evidence type="ECO:0000313" key="5">
    <source>
        <dbReference type="Proteomes" id="UP000177583"/>
    </source>
</evidence>
<sequence>MATNGSPEIVGVTEAFYQAVFDTDRNRAFAVVQQALDQGISAEELVFSAVIPSMDRMIKAVSEDFNASLAQHFMTAQIASQVTDLLLSKFSQKPAVLGRVVIGTAFGDLHTLGKRIVIGCLKSLMVEVTDLGVNVSPEKFVDEAQARGAGVIAISAMMVHTARGEQGALAVRELLAQRGVEDRIKLVVGGAPFRFDPELYKVVRADAWADDGISAGRVITRFLQGEVL</sequence>
<dbReference type="InterPro" id="IPR050554">
    <property type="entry name" value="Met_Synthase/Corrinoid"/>
</dbReference>
<feature type="domain" description="B12-binding" evidence="3">
    <location>
        <begin position="97"/>
        <end position="228"/>
    </location>
</feature>
<dbReference type="SUPFAM" id="SSF52242">
    <property type="entry name" value="Cobalamin (vitamin B12)-binding domain"/>
    <property type="match status" value="1"/>
</dbReference>
<dbReference type="PROSITE" id="PS51332">
    <property type="entry name" value="B12_BINDING"/>
    <property type="match status" value="1"/>
</dbReference>
<proteinExistence type="predicted"/>
<reference evidence="4 5" key="1">
    <citation type="journal article" date="2016" name="Nat. Commun.">
        <title>Thousands of microbial genomes shed light on interconnected biogeochemical processes in an aquifer system.</title>
        <authorList>
            <person name="Anantharaman K."/>
            <person name="Brown C.T."/>
            <person name="Hug L.A."/>
            <person name="Sharon I."/>
            <person name="Castelle C.J."/>
            <person name="Probst A.J."/>
            <person name="Thomas B.C."/>
            <person name="Singh A."/>
            <person name="Wilkins M.J."/>
            <person name="Karaoz U."/>
            <person name="Brodie E.L."/>
            <person name="Williams K.H."/>
            <person name="Hubbard S.S."/>
            <person name="Banfield J.F."/>
        </authorList>
    </citation>
    <scope>NUCLEOTIDE SEQUENCE [LARGE SCALE GENOMIC DNA]</scope>
</reference>
<dbReference type="EMBL" id="MFNF01000001">
    <property type="protein sequence ID" value="OGH04979.1"/>
    <property type="molecule type" value="Genomic_DNA"/>
</dbReference>
<protein>
    <submittedName>
        <fullName evidence="4">Cobalamin-binding protein</fullName>
    </submittedName>
</protein>
<evidence type="ECO:0000256" key="1">
    <source>
        <dbReference type="ARBA" id="ARBA00022723"/>
    </source>
</evidence>
<evidence type="ECO:0000313" key="4">
    <source>
        <dbReference type="EMBL" id="OGH04979.1"/>
    </source>
</evidence>
<evidence type="ECO:0000259" key="3">
    <source>
        <dbReference type="PROSITE" id="PS51332"/>
    </source>
</evidence>
<accession>A0A1F6H3L9</accession>
<dbReference type="GO" id="GO:0005829">
    <property type="term" value="C:cytosol"/>
    <property type="evidence" value="ECO:0007669"/>
    <property type="project" value="TreeGrafter"/>
</dbReference>
<dbReference type="Proteomes" id="UP000177583">
    <property type="component" value="Unassembled WGS sequence"/>
</dbReference>
<comment type="caution">
    <text evidence="4">The sequence shown here is derived from an EMBL/GenBank/DDBJ whole genome shotgun (WGS) entry which is preliminary data.</text>
</comment>
<organism evidence="4 5">
    <name type="scientific">Candidatus Lambdaproteobacteria bacterium RIFOXYD2_FULL_56_26</name>
    <dbReference type="NCBI Taxonomy" id="1817773"/>
    <lineage>
        <taxon>Bacteria</taxon>
        <taxon>Pseudomonadati</taxon>
        <taxon>Pseudomonadota</taxon>
        <taxon>Candidatus Lambdaproteobacteria</taxon>
    </lineage>
</organism>
<dbReference type="Gene3D" id="3.40.50.280">
    <property type="entry name" value="Cobalamin-binding domain"/>
    <property type="match status" value="1"/>
</dbReference>
<dbReference type="PANTHER" id="PTHR45833:SF1">
    <property type="entry name" value="METHIONINE SYNTHASE"/>
    <property type="match status" value="1"/>
</dbReference>
<dbReference type="GO" id="GO:0046872">
    <property type="term" value="F:metal ion binding"/>
    <property type="evidence" value="ECO:0007669"/>
    <property type="project" value="UniProtKB-KW"/>
</dbReference>
<dbReference type="AlphaFoldDB" id="A0A1F6H3L9"/>